<dbReference type="Pfam" id="PF13537">
    <property type="entry name" value="GATase_7"/>
    <property type="match status" value="1"/>
</dbReference>
<dbReference type="InterPro" id="IPR014729">
    <property type="entry name" value="Rossmann-like_a/b/a_fold"/>
</dbReference>
<dbReference type="EMBL" id="KZ308194">
    <property type="protein sequence ID" value="KAG8224384.1"/>
    <property type="molecule type" value="Genomic_DNA"/>
</dbReference>
<dbReference type="SUPFAM" id="SSF56235">
    <property type="entry name" value="N-terminal nucleophile aminohydrolases (Ntn hydrolases)"/>
    <property type="match status" value="1"/>
</dbReference>
<sequence>MCGIWALFGVDSSVPCNSTFIKIRHRGPDAWRMESDHKFHRSCLGFHRLIIVDTIYGMQPMKLHKYPHLTLLCNGEIYNCKRLRKEFDFEYETNCDVEAIIHLYAKFCEKSEGSGDMPPTKKSKKGEDGLTNFKECVGRLDGVFGFCLIDMKQRKVFVARDAFGVRPVFRLRGGIDGSVLGVCSEAKGLMDLTVNFNGAPWRIEPVKPGCFEEYDLKDDGSTKVVGNPDGNKYYKIGDVPLYKTLVPYDELSSSDTYANIRTLLTAAVRKRLMSNRRIGCFLSENSYIFQSFSIGMGEGPDILAARKVAKFLGTDHHEVNFTEKDIEDSLDNVLYHLETADITTVRASVGMYLISKYVHENTDSTVLLSGEGADEVGQGYIYFRDAPSAEEGHKESYRLLQDLYMYDVLRADRTTAAHRYDACMCFLSGIFGLV</sequence>
<dbReference type="GO" id="GO:0004066">
    <property type="term" value="F:asparagine synthase (glutamine-hydrolyzing) activity"/>
    <property type="evidence" value="ECO:0007669"/>
    <property type="project" value="UniProtKB-EC"/>
</dbReference>
<dbReference type="InterPro" id="IPR006426">
    <property type="entry name" value="Asn_synth_AEB"/>
</dbReference>
<dbReference type="AlphaFoldDB" id="A0A8K0JYE3"/>
<dbReference type="PIRSF" id="PIRSF001589">
    <property type="entry name" value="Asn_synthetase_glu-h"/>
    <property type="match status" value="1"/>
</dbReference>
<dbReference type="PANTHER" id="PTHR11772">
    <property type="entry name" value="ASPARAGINE SYNTHETASE"/>
    <property type="match status" value="1"/>
</dbReference>
<keyword evidence="5 12" id="KW-0028">Amino-acid biosynthesis</keyword>
<evidence type="ECO:0000256" key="7">
    <source>
        <dbReference type="ARBA" id="ARBA00022840"/>
    </source>
</evidence>
<evidence type="ECO:0000256" key="5">
    <source>
        <dbReference type="ARBA" id="ARBA00022605"/>
    </source>
</evidence>
<feature type="site" description="Important for beta-aspartyl-AMP intermediate formation" evidence="14">
    <location>
        <position position="371"/>
    </location>
</feature>
<proteinExistence type="predicted"/>
<keyword evidence="9 12" id="KW-0315">Glutamine amidotransferase</keyword>
<dbReference type="OrthoDB" id="409189at2759"/>
<evidence type="ECO:0000256" key="2">
    <source>
        <dbReference type="ARBA" id="ARBA00012737"/>
    </source>
</evidence>
<dbReference type="UniPathway" id="UPA00134">
    <property type="reaction ID" value="UER00195"/>
</dbReference>
<dbReference type="EC" id="6.3.5.4" evidence="2"/>
<evidence type="ECO:0000256" key="1">
    <source>
        <dbReference type="ARBA" id="ARBA00005187"/>
    </source>
</evidence>
<dbReference type="InterPro" id="IPR001962">
    <property type="entry name" value="Asn_synthase"/>
</dbReference>
<keyword evidence="17" id="KW-1185">Reference proteome</keyword>
<evidence type="ECO:0000256" key="4">
    <source>
        <dbReference type="ARBA" id="ARBA00022598"/>
    </source>
</evidence>
<keyword evidence="7 13" id="KW-0067">ATP-binding</keyword>
<dbReference type="GO" id="GO:0005829">
    <property type="term" value="C:cytosol"/>
    <property type="evidence" value="ECO:0007669"/>
    <property type="project" value="TreeGrafter"/>
</dbReference>
<evidence type="ECO:0000256" key="3">
    <source>
        <dbReference type="ARBA" id="ARBA00021389"/>
    </source>
</evidence>
<evidence type="ECO:0000256" key="14">
    <source>
        <dbReference type="PIRSR" id="PIRSR001589-3"/>
    </source>
</evidence>
<evidence type="ECO:0000256" key="11">
    <source>
        <dbReference type="ARBA" id="ARBA00048741"/>
    </source>
</evidence>
<evidence type="ECO:0000256" key="12">
    <source>
        <dbReference type="PIRSR" id="PIRSR001589-1"/>
    </source>
</evidence>
<evidence type="ECO:0000256" key="13">
    <source>
        <dbReference type="PIRSR" id="PIRSR001589-2"/>
    </source>
</evidence>
<feature type="binding site" evidence="13">
    <location>
        <position position="294"/>
    </location>
    <ligand>
        <name>ATP</name>
        <dbReference type="ChEBI" id="CHEBI:30616"/>
    </ligand>
</feature>
<evidence type="ECO:0000313" key="17">
    <source>
        <dbReference type="Proteomes" id="UP000792457"/>
    </source>
</evidence>
<dbReference type="CDD" id="cd01991">
    <property type="entry name" value="Asn_synthase_B_C"/>
    <property type="match status" value="1"/>
</dbReference>
<evidence type="ECO:0000313" key="16">
    <source>
        <dbReference type="EMBL" id="KAG8224384.1"/>
    </source>
</evidence>
<dbReference type="Gene3D" id="3.40.50.620">
    <property type="entry name" value="HUPs"/>
    <property type="match status" value="1"/>
</dbReference>
<dbReference type="InterPro" id="IPR029055">
    <property type="entry name" value="Ntn_hydrolases_N"/>
</dbReference>
<dbReference type="Pfam" id="PF00733">
    <property type="entry name" value="Asn_synthase"/>
    <property type="match status" value="1"/>
</dbReference>
<reference evidence="16" key="2">
    <citation type="submission" date="2017-10" db="EMBL/GenBank/DDBJ databases">
        <title>Ladona fulva Genome sequencing and assembly.</title>
        <authorList>
            <person name="Murali S."/>
            <person name="Richards S."/>
            <person name="Bandaranaike D."/>
            <person name="Bellair M."/>
            <person name="Blankenburg K."/>
            <person name="Chao H."/>
            <person name="Dinh H."/>
            <person name="Doddapaneni H."/>
            <person name="Dugan-Rocha S."/>
            <person name="Elkadiri S."/>
            <person name="Gnanaolivu R."/>
            <person name="Hernandez B."/>
            <person name="Skinner E."/>
            <person name="Javaid M."/>
            <person name="Lee S."/>
            <person name="Li M."/>
            <person name="Ming W."/>
            <person name="Munidasa M."/>
            <person name="Muniz J."/>
            <person name="Nguyen L."/>
            <person name="Hughes D."/>
            <person name="Osuji N."/>
            <person name="Pu L.-L."/>
            <person name="Puazo M."/>
            <person name="Qu C."/>
            <person name="Quiroz J."/>
            <person name="Raj R."/>
            <person name="Weissenberger G."/>
            <person name="Xin Y."/>
            <person name="Zou X."/>
            <person name="Han Y."/>
            <person name="Worley K."/>
            <person name="Muzny D."/>
            <person name="Gibbs R."/>
        </authorList>
    </citation>
    <scope>NUCLEOTIDE SEQUENCE</scope>
    <source>
        <strain evidence="16">Sampled in the wild</strain>
    </source>
</reference>
<dbReference type="InterPro" id="IPR050795">
    <property type="entry name" value="Asn_Synthetase"/>
</dbReference>
<evidence type="ECO:0000256" key="6">
    <source>
        <dbReference type="ARBA" id="ARBA00022741"/>
    </source>
</evidence>
<dbReference type="Proteomes" id="UP000792457">
    <property type="component" value="Unassembled WGS sequence"/>
</dbReference>
<feature type="binding site" evidence="13">
    <location>
        <begin position="369"/>
        <end position="370"/>
    </location>
    <ligand>
        <name>ATP</name>
        <dbReference type="ChEBI" id="CHEBI:30616"/>
    </ligand>
</feature>
<evidence type="ECO:0000259" key="15">
    <source>
        <dbReference type="PROSITE" id="PS51278"/>
    </source>
</evidence>
<dbReference type="GO" id="GO:0005524">
    <property type="term" value="F:ATP binding"/>
    <property type="evidence" value="ECO:0007669"/>
    <property type="project" value="UniProtKB-KW"/>
</dbReference>
<feature type="domain" description="Glutamine amidotransferase type-2" evidence="15">
    <location>
        <begin position="2"/>
        <end position="217"/>
    </location>
</feature>
<evidence type="ECO:0000256" key="10">
    <source>
        <dbReference type="ARBA" id="ARBA00030234"/>
    </source>
</evidence>
<keyword evidence="8 12" id="KW-0061">Asparagine biosynthesis</keyword>
<feature type="active site" description="For GATase activity" evidence="12">
    <location>
        <position position="2"/>
    </location>
</feature>
<dbReference type="CDD" id="cd00712">
    <property type="entry name" value="AsnB"/>
    <property type="match status" value="1"/>
</dbReference>
<keyword evidence="6 13" id="KW-0547">Nucleotide-binding</keyword>
<comment type="pathway">
    <text evidence="1">Amino-acid biosynthesis; L-asparagine biosynthesis; L-asparagine from L-aspartate (L-Gln route): step 1/1.</text>
</comment>
<dbReference type="InterPro" id="IPR033738">
    <property type="entry name" value="AsnB_N"/>
</dbReference>
<protein>
    <recommendedName>
        <fullName evidence="3">Asparagine synthetase [glutamine-hydrolyzing]</fullName>
        <ecNumber evidence="2">6.3.5.4</ecNumber>
    </recommendedName>
    <alternativeName>
        <fullName evidence="10">Glutamine-dependent asparagine synthetase</fullName>
    </alternativeName>
</protein>
<evidence type="ECO:0000256" key="8">
    <source>
        <dbReference type="ARBA" id="ARBA00022888"/>
    </source>
</evidence>
<comment type="caution">
    <text evidence="16">The sequence shown here is derived from an EMBL/GenBank/DDBJ whole genome shotgun (WGS) entry which is preliminary data.</text>
</comment>
<accession>A0A8K0JYE3</accession>
<dbReference type="InterPro" id="IPR017932">
    <property type="entry name" value="GATase_2_dom"/>
</dbReference>
<dbReference type="PANTHER" id="PTHR11772:SF23">
    <property type="entry name" value="ASPARAGINE SYNTHETASE [GLUTAMINE-HYDROLYZING]"/>
    <property type="match status" value="1"/>
</dbReference>
<organism evidence="16 17">
    <name type="scientific">Ladona fulva</name>
    <name type="common">Scarce chaser dragonfly</name>
    <name type="synonym">Libellula fulva</name>
    <dbReference type="NCBI Taxonomy" id="123851"/>
    <lineage>
        <taxon>Eukaryota</taxon>
        <taxon>Metazoa</taxon>
        <taxon>Ecdysozoa</taxon>
        <taxon>Arthropoda</taxon>
        <taxon>Hexapoda</taxon>
        <taxon>Insecta</taxon>
        <taxon>Pterygota</taxon>
        <taxon>Palaeoptera</taxon>
        <taxon>Odonata</taxon>
        <taxon>Epiprocta</taxon>
        <taxon>Anisoptera</taxon>
        <taxon>Libelluloidea</taxon>
        <taxon>Libellulidae</taxon>
        <taxon>Ladona</taxon>
    </lineage>
</organism>
<feature type="binding site" evidence="13">
    <location>
        <position position="96"/>
    </location>
    <ligand>
        <name>L-glutamine</name>
        <dbReference type="ChEBI" id="CHEBI:58359"/>
    </ligand>
</feature>
<gene>
    <name evidence="16" type="ORF">J437_LFUL005206</name>
</gene>
<comment type="catalytic activity">
    <reaction evidence="11">
        <text>L-aspartate + L-glutamine + ATP + H2O = L-asparagine + L-glutamate + AMP + diphosphate + H(+)</text>
        <dbReference type="Rhea" id="RHEA:12228"/>
        <dbReference type="ChEBI" id="CHEBI:15377"/>
        <dbReference type="ChEBI" id="CHEBI:15378"/>
        <dbReference type="ChEBI" id="CHEBI:29985"/>
        <dbReference type="ChEBI" id="CHEBI:29991"/>
        <dbReference type="ChEBI" id="CHEBI:30616"/>
        <dbReference type="ChEBI" id="CHEBI:33019"/>
        <dbReference type="ChEBI" id="CHEBI:58048"/>
        <dbReference type="ChEBI" id="CHEBI:58359"/>
        <dbReference type="ChEBI" id="CHEBI:456215"/>
        <dbReference type="EC" id="6.3.5.4"/>
    </reaction>
</comment>
<dbReference type="GO" id="GO:0070981">
    <property type="term" value="P:L-asparagine biosynthetic process"/>
    <property type="evidence" value="ECO:0007669"/>
    <property type="project" value="UniProtKB-UniPathway"/>
</dbReference>
<keyword evidence="4" id="KW-0436">Ligase</keyword>
<dbReference type="PROSITE" id="PS51278">
    <property type="entry name" value="GATASE_TYPE_2"/>
    <property type="match status" value="1"/>
</dbReference>
<dbReference type="Gene3D" id="3.60.20.10">
    <property type="entry name" value="Glutamine Phosphoribosylpyrophosphate, subunit 1, domain 1"/>
    <property type="match status" value="1"/>
</dbReference>
<evidence type="ECO:0000256" key="9">
    <source>
        <dbReference type="ARBA" id="ARBA00022962"/>
    </source>
</evidence>
<name>A0A8K0JYE3_LADFU</name>
<dbReference type="SUPFAM" id="SSF52402">
    <property type="entry name" value="Adenine nucleotide alpha hydrolases-like"/>
    <property type="match status" value="1"/>
</dbReference>
<reference evidence="16" key="1">
    <citation type="submission" date="2013-04" db="EMBL/GenBank/DDBJ databases">
        <authorList>
            <person name="Qu J."/>
            <person name="Murali S.C."/>
            <person name="Bandaranaike D."/>
            <person name="Bellair M."/>
            <person name="Blankenburg K."/>
            <person name="Chao H."/>
            <person name="Dinh H."/>
            <person name="Doddapaneni H."/>
            <person name="Downs B."/>
            <person name="Dugan-Rocha S."/>
            <person name="Elkadiri S."/>
            <person name="Gnanaolivu R.D."/>
            <person name="Hernandez B."/>
            <person name="Javaid M."/>
            <person name="Jayaseelan J.C."/>
            <person name="Lee S."/>
            <person name="Li M."/>
            <person name="Ming W."/>
            <person name="Munidasa M."/>
            <person name="Muniz J."/>
            <person name="Nguyen L."/>
            <person name="Ongeri F."/>
            <person name="Osuji N."/>
            <person name="Pu L.-L."/>
            <person name="Puazo M."/>
            <person name="Qu C."/>
            <person name="Quiroz J."/>
            <person name="Raj R."/>
            <person name="Weissenberger G."/>
            <person name="Xin Y."/>
            <person name="Zou X."/>
            <person name="Han Y."/>
            <person name="Richards S."/>
            <person name="Worley K."/>
            <person name="Muzny D."/>
            <person name="Gibbs R."/>
        </authorList>
    </citation>
    <scope>NUCLEOTIDE SEQUENCE</scope>
    <source>
        <strain evidence="16">Sampled in the wild</strain>
    </source>
</reference>